<evidence type="ECO:0000313" key="2">
    <source>
        <dbReference type="Proteomes" id="UP001162060"/>
    </source>
</evidence>
<dbReference type="Proteomes" id="UP001162060">
    <property type="component" value="Unassembled WGS sequence"/>
</dbReference>
<proteinExistence type="predicted"/>
<name>A0AAV1T5R8_9STRA</name>
<accession>A0AAV1T5R8</accession>
<evidence type="ECO:0000313" key="1">
    <source>
        <dbReference type="EMBL" id="CAK7898222.1"/>
    </source>
</evidence>
<organism evidence="1 2">
    <name type="scientific">Peronospora matthiolae</name>
    <dbReference type="NCBI Taxonomy" id="2874970"/>
    <lineage>
        <taxon>Eukaryota</taxon>
        <taxon>Sar</taxon>
        <taxon>Stramenopiles</taxon>
        <taxon>Oomycota</taxon>
        <taxon>Peronosporomycetes</taxon>
        <taxon>Peronosporales</taxon>
        <taxon>Peronosporaceae</taxon>
        <taxon>Peronospora</taxon>
    </lineage>
</organism>
<comment type="caution">
    <text evidence="1">The sequence shown here is derived from an EMBL/GenBank/DDBJ whole genome shotgun (WGS) entry which is preliminary data.</text>
</comment>
<dbReference type="EMBL" id="CAKLBY020000016">
    <property type="protein sequence ID" value="CAK7898222.1"/>
    <property type="molecule type" value="Genomic_DNA"/>
</dbReference>
<gene>
    <name evidence="1" type="ORF">PM001_LOCUS1588</name>
</gene>
<dbReference type="AlphaFoldDB" id="A0AAV1T5R8"/>
<protein>
    <submittedName>
        <fullName evidence="1">Uncharacterized protein</fullName>
    </submittedName>
</protein>
<reference evidence="1" key="1">
    <citation type="submission" date="2024-01" db="EMBL/GenBank/DDBJ databases">
        <authorList>
            <person name="Webb A."/>
        </authorList>
    </citation>
    <scope>NUCLEOTIDE SEQUENCE</scope>
    <source>
        <strain evidence="1">Pm1</strain>
    </source>
</reference>
<sequence>MIIGERASEWEGEKTDLRELMDLVEWIMEECRDSDTGAVEGRVVELEGFFCYK</sequence>